<dbReference type="PIRSF" id="PIRSF000641">
    <property type="entry name" value="SRK"/>
    <property type="match status" value="1"/>
</dbReference>
<keyword evidence="9 17" id="KW-0067">ATP-binding</keyword>
<dbReference type="SMART" id="SM00108">
    <property type="entry name" value="B_lectin"/>
    <property type="match status" value="1"/>
</dbReference>
<evidence type="ECO:0000256" key="4">
    <source>
        <dbReference type="ARBA" id="ARBA00022679"/>
    </source>
</evidence>
<dbReference type="PANTHER" id="PTHR47976:SF78">
    <property type="entry name" value="RECEPTOR-LIKE SERINE_THREONINE-PROTEIN KINASE"/>
    <property type="match status" value="1"/>
</dbReference>
<dbReference type="InterPro" id="IPR011009">
    <property type="entry name" value="Kinase-like_dom_sf"/>
</dbReference>
<dbReference type="InterPro" id="IPR036426">
    <property type="entry name" value="Bulb-type_lectin_dom_sf"/>
</dbReference>
<dbReference type="PROSITE" id="PS00107">
    <property type="entry name" value="PROTEIN_KINASE_ATP"/>
    <property type="match status" value="1"/>
</dbReference>
<organism evidence="23 24">
    <name type="scientific">Hevea brasiliensis</name>
    <name type="common">Para rubber tree</name>
    <name type="synonym">Siphonia brasiliensis</name>
    <dbReference type="NCBI Taxonomy" id="3981"/>
    <lineage>
        <taxon>Eukaryota</taxon>
        <taxon>Viridiplantae</taxon>
        <taxon>Streptophyta</taxon>
        <taxon>Embryophyta</taxon>
        <taxon>Tracheophyta</taxon>
        <taxon>Spermatophyta</taxon>
        <taxon>Magnoliopsida</taxon>
        <taxon>eudicotyledons</taxon>
        <taxon>Gunneridae</taxon>
        <taxon>Pentapetalae</taxon>
        <taxon>rosids</taxon>
        <taxon>fabids</taxon>
        <taxon>Malpighiales</taxon>
        <taxon>Euphorbiaceae</taxon>
        <taxon>Crotonoideae</taxon>
        <taxon>Micrandreae</taxon>
        <taxon>Hevea</taxon>
    </lineage>
</organism>
<accession>A0ABQ9M128</accession>
<dbReference type="Gene3D" id="3.30.200.20">
    <property type="entry name" value="Phosphorylase Kinase, domain 1"/>
    <property type="match status" value="1"/>
</dbReference>
<dbReference type="InterPro" id="IPR001480">
    <property type="entry name" value="Bulb-type_lectin_dom"/>
</dbReference>
<protein>
    <recommendedName>
        <fullName evidence="17">Receptor-like serine/threonine-protein kinase</fullName>
        <ecNumber evidence="17">2.7.11.1</ecNumber>
    </recommendedName>
</protein>
<dbReference type="InterPro" id="IPR000719">
    <property type="entry name" value="Prot_kinase_dom"/>
</dbReference>
<feature type="domain" description="Bulb-type lectin" evidence="22">
    <location>
        <begin position="18"/>
        <end position="146"/>
    </location>
</feature>
<dbReference type="PANTHER" id="PTHR47976">
    <property type="entry name" value="G-TYPE LECTIN S-RECEPTOR-LIKE SERINE/THREONINE-PROTEIN KINASE SD2-5"/>
    <property type="match status" value="1"/>
</dbReference>
<comment type="subcellular location">
    <subcellularLocation>
        <location evidence="1">Membrane</location>
        <topology evidence="1">Single-pass membrane protein</topology>
    </subcellularLocation>
</comment>
<evidence type="ECO:0000256" key="9">
    <source>
        <dbReference type="ARBA" id="ARBA00022840"/>
    </source>
</evidence>
<proteinExistence type="inferred from homology"/>
<dbReference type="Proteomes" id="UP001174677">
    <property type="component" value="Chromosome 9"/>
</dbReference>
<keyword evidence="10 19" id="KW-1133">Transmembrane helix</keyword>
<evidence type="ECO:0000256" key="1">
    <source>
        <dbReference type="ARBA" id="ARBA00004167"/>
    </source>
</evidence>
<evidence type="ECO:0000256" key="7">
    <source>
        <dbReference type="ARBA" id="ARBA00022741"/>
    </source>
</evidence>
<evidence type="ECO:0000256" key="14">
    <source>
        <dbReference type="ARBA" id="ARBA00023180"/>
    </source>
</evidence>
<evidence type="ECO:0000256" key="19">
    <source>
        <dbReference type="SAM" id="Phobius"/>
    </source>
</evidence>
<keyword evidence="2 17" id="KW-0723">Serine/threonine-protein kinase</keyword>
<evidence type="ECO:0000256" key="11">
    <source>
        <dbReference type="ARBA" id="ARBA00023136"/>
    </source>
</evidence>
<dbReference type="SUPFAM" id="SSF51110">
    <property type="entry name" value="alpha-D-mannose-specific plant lectins"/>
    <property type="match status" value="1"/>
</dbReference>
<evidence type="ECO:0000256" key="5">
    <source>
        <dbReference type="ARBA" id="ARBA00022692"/>
    </source>
</evidence>
<sequence length="794" mass="89044">MASMEVPKLLFLFSLFLLHSVSALENITLSSSLVANDNSPPWLSSSEDFAFGFQKLNNTNLYLLAIWFHKIPDKTIVWSANGDNPAQQGSMLQITATDLVLTDPSGQRIWNGEINPTATVSYGAMLDTGNFVLVGTNSDYLWESFKNPTDTILPSQTLESDTVLFSRLSETNFSRGRFELYFDNGDIKFSPLAWPTDFQYKSYFSNGTSASGSQLVFNESFDIYMMQSNGTIVQLPWKTPNTAPSVAGNYYRATMDYTGVLTQYSYPKGSNGEQSWSIVRYIPEDICHAIFNDLGSGACGYNSYCRMLNGRPTCSCPTGYSLMDQNNPFGGCKPNFPLGCGLGDASENLKELYELQELKNVNWPLGDYERLQPYSEDQCRTSCLQDCLCDVAIFGNSICWKKRIPLGNGRFEIGNSKALIKVRKGPWDYPGPTCSIDKKEKSILLGSLSASLVLNAFLLILAPLILFLKQKRKSDRVSEVLTPLETNLHVFTYKELEDATINFKEQVGRGSSAIVYKGILKFAPNNAVAVKKLNKLSQEADKEFRNELKAIGKTSHKNLVRLLGFCEEGAHRLLVYEFMTNGTLANFLLGIPKPGWNIRAKIALEIARGLVYLHEECEVPIIHCDIKPENILLDEHFTARISDFGLVKLLLCGQSRTLTNIRGTRGYVAPEWFRNVAVTAKVDVYSFGVLLLEIICCRKNVSKLEHEEILTDWVYDCFVEGRIDDVVEFDKEAEADKDRVSRWVSIAIWCIQEDPLKRPSMKMALQMLEGSVEVPLPPIRIFSSTYSDFESSSS</sequence>
<evidence type="ECO:0000259" key="22">
    <source>
        <dbReference type="PROSITE" id="PS50927"/>
    </source>
</evidence>
<dbReference type="InterPro" id="IPR017441">
    <property type="entry name" value="Protein_kinase_ATP_BS"/>
</dbReference>
<comment type="caution">
    <text evidence="23">The sequence shown here is derived from an EMBL/GenBank/DDBJ whole genome shotgun (WGS) entry which is preliminary data.</text>
</comment>
<evidence type="ECO:0000256" key="17">
    <source>
        <dbReference type="PIRNR" id="PIRNR000641"/>
    </source>
</evidence>
<dbReference type="EC" id="2.7.11.1" evidence="17"/>
<keyword evidence="6 20" id="KW-0732">Signal</keyword>
<reference evidence="23" key="1">
    <citation type="journal article" date="2023" name="Plant Biotechnol. J.">
        <title>Chromosome-level wild Hevea brasiliensis genome provides new tools for genomic-assisted breeding and valuable loci to elevate rubber yield.</title>
        <authorList>
            <person name="Cheng H."/>
            <person name="Song X."/>
            <person name="Hu Y."/>
            <person name="Wu T."/>
            <person name="Yang Q."/>
            <person name="An Z."/>
            <person name="Feng S."/>
            <person name="Deng Z."/>
            <person name="Wu W."/>
            <person name="Zeng X."/>
            <person name="Tu M."/>
            <person name="Wang X."/>
            <person name="Huang H."/>
        </authorList>
    </citation>
    <scope>NUCLEOTIDE SEQUENCE</scope>
    <source>
        <strain evidence="23">MT/VB/25A 57/8</strain>
    </source>
</reference>
<evidence type="ECO:0000313" key="24">
    <source>
        <dbReference type="Proteomes" id="UP001174677"/>
    </source>
</evidence>
<evidence type="ECO:0000256" key="18">
    <source>
        <dbReference type="PROSITE-ProRule" id="PRU10141"/>
    </source>
</evidence>
<dbReference type="Gene3D" id="2.90.10.10">
    <property type="entry name" value="Bulb-type lectin domain"/>
    <property type="match status" value="1"/>
</dbReference>
<keyword evidence="11 19" id="KW-0472">Membrane</keyword>
<dbReference type="CDD" id="cd00028">
    <property type="entry name" value="B_lectin"/>
    <property type="match status" value="1"/>
</dbReference>
<comment type="catalytic activity">
    <reaction evidence="15 17">
        <text>L-threonyl-[protein] + ATP = O-phospho-L-threonyl-[protein] + ADP + H(+)</text>
        <dbReference type="Rhea" id="RHEA:46608"/>
        <dbReference type="Rhea" id="RHEA-COMP:11060"/>
        <dbReference type="Rhea" id="RHEA-COMP:11605"/>
        <dbReference type="ChEBI" id="CHEBI:15378"/>
        <dbReference type="ChEBI" id="CHEBI:30013"/>
        <dbReference type="ChEBI" id="CHEBI:30616"/>
        <dbReference type="ChEBI" id="CHEBI:61977"/>
        <dbReference type="ChEBI" id="CHEBI:456216"/>
        <dbReference type="EC" id="2.7.11.1"/>
    </reaction>
</comment>
<dbReference type="SMART" id="SM00220">
    <property type="entry name" value="S_TKc"/>
    <property type="match status" value="1"/>
</dbReference>
<evidence type="ECO:0000256" key="12">
    <source>
        <dbReference type="ARBA" id="ARBA00023157"/>
    </source>
</evidence>
<gene>
    <name evidence="23" type="ORF">P3X46_016488</name>
</gene>
<keyword evidence="3" id="KW-0245">EGF-like domain</keyword>
<evidence type="ECO:0000256" key="2">
    <source>
        <dbReference type="ARBA" id="ARBA00022527"/>
    </source>
</evidence>
<keyword evidence="7 17" id="KW-0547">Nucleotide-binding</keyword>
<evidence type="ECO:0000256" key="16">
    <source>
        <dbReference type="ARBA" id="ARBA00048679"/>
    </source>
</evidence>
<evidence type="ECO:0000259" key="21">
    <source>
        <dbReference type="PROSITE" id="PS50011"/>
    </source>
</evidence>
<dbReference type="PROSITE" id="PS00108">
    <property type="entry name" value="PROTEIN_KINASE_ST"/>
    <property type="match status" value="1"/>
</dbReference>
<evidence type="ECO:0000256" key="20">
    <source>
        <dbReference type="SAM" id="SignalP"/>
    </source>
</evidence>
<feature type="domain" description="Protein kinase" evidence="21">
    <location>
        <begin position="501"/>
        <end position="772"/>
    </location>
</feature>
<dbReference type="Pfam" id="PF01453">
    <property type="entry name" value="B_lectin"/>
    <property type="match status" value="1"/>
</dbReference>
<dbReference type="Pfam" id="PF00069">
    <property type="entry name" value="Pkinase"/>
    <property type="match status" value="1"/>
</dbReference>
<dbReference type="InterPro" id="IPR051343">
    <property type="entry name" value="G-type_lectin_kinases/EP1-like"/>
</dbReference>
<evidence type="ECO:0000256" key="10">
    <source>
        <dbReference type="ARBA" id="ARBA00022989"/>
    </source>
</evidence>
<keyword evidence="8 17" id="KW-0418">Kinase</keyword>
<evidence type="ECO:0000256" key="3">
    <source>
        <dbReference type="ARBA" id="ARBA00022536"/>
    </source>
</evidence>
<evidence type="ECO:0000256" key="13">
    <source>
        <dbReference type="ARBA" id="ARBA00023170"/>
    </source>
</evidence>
<keyword evidence="4 17" id="KW-0808">Transferase</keyword>
<keyword evidence="13" id="KW-0675">Receptor</keyword>
<keyword evidence="12" id="KW-1015">Disulfide bond</keyword>
<dbReference type="PROSITE" id="PS50011">
    <property type="entry name" value="PROTEIN_KINASE_DOM"/>
    <property type="match status" value="1"/>
</dbReference>
<keyword evidence="5 19" id="KW-0812">Transmembrane</keyword>
<name>A0ABQ9M128_HEVBR</name>
<dbReference type="InterPro" id="IPR024171">
    <property type="entry name" value="SRK-like_kinase"/>
</dbReference>
<evidence type="ECO:0000256" key="8">
    <source>
        <dbReference type="ARBA" id="ARBA00022777"/>
    </source>
</evidence>
<feature type="signal peptide" evidence="20">
    <location>
        <begin position="1"/>
        <end position="23"/>
    </location>
</feature>
<keyword evidence="24" id="KW-1185">Reference proteome</keyword>
<keyword evidence="14" id="KW-0325">Glycoprotein</keyword>
<dbReference type="EMBL" id="JARPOI010000009">
    <property type="protein sequence ID" value="KAJ9173338.1"/>
    <property type="molecule type" value="Genomic_DNA"/>
</dbReference>
<feature type="binding site" evidence="18">
    <location>
        <position position="532"/>
    </location>
    <ligand>
        <name>ATP</name>
        <dbReference type="ChEBI" id="CHEBI:30616"/>
    </ligand>
</feature>
<dbReference type="InterPro" id="IPR008271">
    <property type="entry name" value="Ser/Thr_kinase_AS"/>
</dbReference>
<feature type="chain" id="PRO_5045317797" description="Receptor-like serine/threonine-protein kinase" evidence="20">
    <location>
        <begin position="24"/>
        <end position="794"/>
    </location>
</feature>
<comment type="catalytic activity">
    <reaction evidence="16 17">
        <text>L-seryl-[protein] + ATP = O-phospho-L-seryl-[protein] + ADP + H(+)</text>
        <dbReference type="Rhea" id="RHEA:17989"/>
        <dbReference type="Rhea" id="RHEA-COMP:9863"/>
        <dbReference type="Rhea" id="RHEA-COMP:11604"/>
        <dbReference type="ChEBI" id="CHEBI:15378"/>
        <dbReference type="ChEBI" id="CHEBI:29999"/>
        <dbReference type="ChEBI" id="CHEBI:30616"/>
        <dbReference type="ChEBI" id="CHEBI:83421"/>
        <dbReference type="ChEBI" id="CHEBI:456216"/>
        <dbReference type="EC" id="2.7.11.1"/>
    </reaction>
</comment>
<evidence type="ECO:0000313" key="23">
    <source>
        <dbReference type="EMBL" id="KAJ9173338.1"/>
    </source>
</evidence>
<dbReference type="SUPFAM" id="SSF56112">
    <property type="entry name" value="Protein kinase-like (PK-like)"/>
    <property type="match status" value="1"/>
</dbReference>
<dbReference type="PROSITE" id="PS50927">
    <property type="entry name" value="BULB_LECTIN"/>
    <property type="match status" value="1"/>
</dbReference>
<feature type="transmembrane region" description="Helical" evidence="19">
    <location>
        <begin position="443"/>
        <end position="468"/>
    </location>
</feature>
<evidence type="ECO:0000256" key="15">
    <source>
        <dbReference type="ARBA" id="ARBA00047899"/>
    </source>
</evidence>
<dbReference type="Gene3D" id="1.10.510.10">
    <property type="entry name" value="Transferase(Phosphotransferase) domain 1"/>
    <property type="match status" value="1"/>
</dbReference>
<comment type="similarity">
    <text evidence="17">Belongs to the protein kinase superfamily. Ser/Thr protein kinase family.</text>
</comment>
<evidence type="ECO:0000256" key="6">
    <source>
        <dbReference type="ARBA" id="ARBA00022729"/>
    </source>
</evidence>